<name>A0A5J9SM97_9POAL</name>
<accession>A0A5J9SM97</accession>
<dbReference type="InterPro" id="IPR027417">
    <property type="entry name" value="P-loop_NTPase"/>
</dbReference>
<dbReference type="Proteomes" id="UP000324897">
    <property type="component" value="Unassembled WGS sequence"/>
</dbReference>
<dbReference type="EMBL" id="RWGY01000638">
    <property type="protein sequence ID" value="TVU00077.1"/>
    <property type="molecule type" value="Genomic_DNA"/>
</dbReference>
<keyword evidence="4" id="KW-1185">Reference proteome</keyword>
<dbReference type="PANTHER" id="PTHR24223:SF230">
    <property type="entry name" value="OS04G0209300 PROTEIN"/>
    <property type="match status" value="1"/>
</dbReference>
<dbReference type="InterPro" id="IPR050173">
    <property type="entry name" value="ABC_transporter_C-like"/>
</dbReference>
<dbReference type="GO" id="GO:0042626">
    <property type="term" value="F:ATPase-coupled transmembrane transporter activity"/>
    <property type="evidence" value="ECO:0007669"/>
    <property type="project" value="TreeGrafter"/>
</dbReference>
<organism evidence="3 4">
    <name type="scientific">Eragrostis curvula</name>
    <name type="common">weeping love grass</name>
    <dbReference type="NCBI Taxonomy" id="38414"/>
    <lineage>
        <taxon>Eukaryota</taxon>
        <taxon>Viridiplantae</taxon>
        <taxon>Streptophyta</taxon>
        <taxon>Embryophyta</taxon>
        <taxon>Tracheophyta</taxon>
        <taxon>Spermatophyta</taxon>
        <taxon>Magnoliopsida</taxon>
        <taxon>Liliopsida</taxon>
        <taxon>Poales</taxon>
        <taxon>Poaceae</taxon>
        <taxon>PACMAD clade</taxon>
        <taxon>Chloridoideae</taxon>
        <taxon>Eragrostideae</taxon>
        <taxon>Eragrostidinae</taxon>
        <taxon>Eragrostis</taxon>
    </lineage>
</organism>
<proteinExistence type="predicted"/>
<dbReference type="GO" id="GO:0005524">
    <property type="term" value="F:ATP binding"/>
    <property type="evidence" value="ECO:0007669"/>
    <property type="project" value="UniProtKB-KW"/>
</dbReference>
<comment type="caution">
    <text evidence="3">The sequence shown here is derived from an EMBL/GenBank/DDBJ whole genome shotgun (WGS) entry which is preliminary data.</text>
</comment>
<feature type="non-terminal residue" evidence="3">
    <location>
        <position position="1"/>
    </location>
</feature>
<sequence>MKLNSLGFSKKKRLELWEGLVVESPLYCRLLFRLVEPAYGQIIIDGVEICTLGLHDLRSRFVTDTGENWSLGQLLCFWLWILFMDEATAPVPVDSQTAAAIQRIIREEFAGCTVIKALHIVDVLMRRPSHFGAMVQEYASRSSLAHRQSMDEGSRVSLDELIE</sequence>
<dbReference type="PANTHER" id="PTHR24223">
    <property type="entry name" value="ATP-BINDING CASSETTE SUB-FAMILY C"/>
    <property type="match status" value="1"/>
</dbReference>
<protein>
    <submittedName>
        <fullName evidence="3">Uncharacterized protein</fullName>
    </submittedName>
</protein>
<dbReference type="GO" id="GO:0016020">
    <property type="term" value="C:membrane"/>
    <property type="evidence" value="ECO:0007669"/>
    <property type="project" value="TreeGrafter"/>
</dbReference>
<dbReference type="AlphaFoldDB" id="A0A5J9SM97"/>
<dbReference type="SUPFAM" id="SSF52540">
    <property type="entry name" value="P-loop containing nucleoside triphosphate hydrolases"/>
    <property type="match status" value="1"/>
</dbReference>
<keyword evidence="1" id="KW-0547">Nucleotide-binding</keyword>
<evidence type="ECO:0000256" key="2">
    <source>
        <dbReference type="ARBA" id="ARBA00022840"/>
    </source>
</evidence>
<keyword evidence="2" id="KW-0067">ATP-binding</keyword>
<reference evidence="3 4" key="1">
    <citation type="journal article" date="2019" name="Sci. Rep.">
        <title>A high-quality genome of Eragrostis curvula grass provides insights into Poaceae evolution and supports new strategies to enhance forage quality.</title>
        <authorList>
            <person name="Carballo J."/>
            <person name="Santos B.A.C.M."/>
            <person name="Zappacosta D."/>
            <person name="Garbus I."/>
            <person name="Selva J.P."/>
            <person name="Gallo C.A."/>
            <person name="Diaz A."/>
            <person name="Albertini E."/>
            <person name="Caccamo M."/>
            <person name="Echenique V."/>
        </authorList>
    </citation>
    <scope>NUCLEOTIDE SEQUENCE [LARGE SCALE GENOMIC DNA]</scope>
    <source>
        <strain evidence="4">cv. Victoria</strain>
        <tissue evidence="3">Leaf</tissue>
    </source>
</reference>
<evidence type="ECO:0000313" key="3">
    <source>
        <dbReference type="EMBL" id="TVU00077.1"/>
    </source>
</evidence>
<evidence type="ECO:0000313" key="4">
    <source>
        <dbReference type="Proteomes" id="UP000324897"/>
    </source>
</evidence>
<dbReference type="Gramene" id="TVU00077">
    <property type="protein sequence ID" value="TVU00077"/>
    <property type="gene ID" value="EJB05_54521"/>
</dbReference>
<dbReference type="OrthoDB" id="6500128at2759"/>
<evidence type="ECO:0000256" key="1">
    <source>
        <dbReference type="ARBA" id="ARBA00022741"/>
    </source>
</evidence>
<gene>
    <name evidence="3" type="ORF">EJB05_54521</name>
</gene>